<evidence type="ECO:0000256" key="2">
    <source>
        <dbReference type="SAM" id="SignalP"/>
    </source>
</evidence>
<evidence type="ECO:0000256" key="1">
    <source>
        <dbReference type="SAM" id="MobiDB-lite"/>
    </source>
</evidence>
<feature type="chain" id="PRO_5038054121" description="DUF4773 domain-containing protein" evidence="2">
    <location>
        <begin position="21"/>
        <end position="246"/>
    </location>
</feature>
<evidence type="ECO:0000259" key="3">
    <source>
        <dbReference type="Pfam" id="PF15998"/>
    </source>
</evidence>
<name>A0A913WX69_EXADI</name>
<evidence type="ECO:0000313" key="5">
    <source>
        <dbReference type="Proteomes" id="UP000887567"/>
    </source>
</evidence>
<keyword evidence="2" id="KW-0732">Signal</keyword>
<proteinExistence type="predicted"/>
<feature type="domain" description="DUF4773" evidence="3">
    <location>
        <begin position="104"/>
        <end position="211"/>
    </location>
</feature>
<feature type="compositionally biased region" description="Basic and acidic residues" evidence="1">
    <location>
        <begin position="43"/>
        <end position="52"/>
    </location>
</feature>
<evidence type="ECO:0000313" key="4">
    <source>
        <dbReference type="EnsemblMetazoa" id="XP_020895399.1"/>
    </source>
</evidence>
<dbReference type="PANTHER" id="PTHR36299">
    <property type="entry name" value="AGAP008005-PA"/>
    <property type="match status" value="1"/>
</dbReference>
<keyword evidence="5" id="KW-1185">Reference proteome</keyword>
<dbReference type="InterPro" id="IPR031941">
    <property type="entry name" value="DUF4773"/>
</dbReference>
<sequence>MKNSLILLLIVSCLVVFVHCKSKHQANSNRNLKKAEKVFYSDKKNEKKEDKQQASGSFDGLSGTGTNVAGEQDNNDEDEIASGSGEDLNKRKQVQPEEQLDSGCKCEGLTCECCGEAPVIGEVCVDARAMKKGKDNVLKAAIVRNGKDVKSIEKKLKDPTEFCLKLGKAKGCVILHDISLDDNKFKGCVTVTAKAKIFGKEFDKKFKLGCFGQDVKDLAPQQDEDVPIRLRHGKWLKRKQNIPAKQ</sequence>
<dbReference type="PANTHER" id="PTHR36299:SF3">
    <property type="entry name" value="FI03431P"/>
    <property type="match status" value="1"/>
</dbReference>
<feature type="region of interest" description="Disordered" evidence="1">
    <location>
        <begin position="43"/>
        <end position="94"/>
    </location>
</feature>
<organism evidence="4 5">
    <name type="scientific">Exaiptasia diaphana</name>
    <name type="common">Tropical sea anemone</name>
    <name type="synonym">Aiptasia pulchella</name>
    <dbReference type="NCBI Taxonomy" id="2652724"/>
    <lineage>
        <taxon>Eukaryota</taxon>
        <taxon>Metazoa</taxon>
        <taxon>Cnidaria</taxon>
        <taxon>Anthozoa</taxon>
        <taxon>Hexacorallia</taxon>
        <taxon>Actiniaria</taxon>
        <taxon>Aiptasiidae</taxon>
        <taxon>Exaiptasia</taxon>
    </lineage>
</organism>
<dbReference type="Proteomes" id="UP000887567">
    <property type="component" value="Unplaced"/>
</dbReference>
<dbReference type="GeneID" id="110234363"/>
<protein>
    <recommendedName>
        <fullName evidence="3">DUF4773 domain-containing protein</fullName>
    </recommendedName>
</protein>
<dbReference type="KEGG" id="epa:110234363"/>
<dbReference type="EnsemblMetazoa" id="XM_021039740.2">
    <property type="protein sequence ID" value="XP_020895399.1"/>
    <property type="gene ID" value="LOC110234363"/>
</dbReference>
<dbReference type="Pfam" id="PF15998">
    <property type="entry name" value="DUF4773"/>
    <property type="match status" value="1"/>
</dbReference>
<accession>A0A913WX69</accession>
<dbReference type="RefSeq" id="XP_020895399.1">
    <property type="nucleotide sequence ID" value="XM_021039740.2"/>
</dbReference>
<feature type="signal peptide" evidence="2">
    <location>
        <begin position="1"/>
        <end position="20"/>
    </location>
</feature>
<dbReference type="AlphaFoldDB" id="A0A913WX69"/>
<reference evidence="4" key="1">
    <citation type="submission" date="2022-11" db="UniProtKB">
        <authorList>
            <consortium name="EnsemblMetazoa"/>
        </authorList>
    </citation>
    <scope>IDENTIFICATION</scope>
</reference>